<protein>
    <submittedName>
        <fullName evidence="1">Uncharacterized protein</fullName>
    </submittedName>
</protein>
<accession>A0A8X6GQT7</accession>
<reference evidence="1" key="1">
    <citation type="submission" date="2020-07" db="EMBL/GenBank/DDBJ databases">
        <title>Multicomponent nature underlies the extraordinary mechanical properties of spider dragline silk.</title>
        <authorList>
            <person name="Kono N."/>
            <person name="Nakamura H."/>
            <person name="Mori M."/>
            <person name="Yoshida Y."/>
            <person name="Ohtoshi R."/>
            <person name="Malay A.D."/>
            <person name="Moran D.A.P."/>
            <person name="Tomita M."/>
            <person name="Numata K."/>
            <person name="Arakawa K."/>
        </authorList>
    </citation>
    <scope>NUCLEOTIDE SEQUENCE</scope>
</reference>
<feature type="non-terminal residue" evidence="1">
    <location>
        <position position="24"/>
    </location>
</feature>
<gene>
    <name evidence="1" type="ORF">TNCT_473461</name>
</gene>
<keyword evidence="2" id="KW-1185">Reference proteome</keyword>
<dbReference type="Proteomes" id="UP000887116">
    <property type="component" value="Unassembled WGS sequence"/>
</dbReference>
<name>A0A8X6GQT7_TRICU</name>
<evidence type="ECO:0000313" key="2">
    <source>
        <dbReference type="Proteomes" id="UP000887116"/>
    </source>
</evidence>
<proteinExistence type="predicted"/>
<organism evidence="1 2">
    <name type="scientific">Trichonephila clavata</name>
    <name type="common">Joro spider</name>
    <name type="synonym">Nephila clavata</name>
    <dbReference type="NCBI Taxonomy" id="2740835"/>
    <lineage>
        <taxon>Eukaryota</taxon>
        <taxon>Metazoa</taxon>
        <taxon>Ecdysozoa</taxon>
        <taxon>Arthropoda</taxon>
        <taxon>Chelicerata</taxon>
        <taxon>Arachnida</taxon>
        <taxon>Araneae</taxon>
        <taxon>Araneomorphae</taxon>
        <taxon>Entelegynae</taxon>
        <taxon>Araneoidea</taxon>
        <taxon>Nephilidae</taxon>
        <taxon>Trichonephila</taxon>
    </lineage>
</organism>
<evidence type="ECO:0000313" key="1">
    <source>
        <dbReference type="EMBL" id="GFQ71934.1"/>
    </source>
</evidence>
<comment type="caution">
    <text evidence="1">The sequence shown here is derived from an EMBL/GenBank/DDBJ whole genome shotgun (WGS) entry which is preliminary data.</text>
</comment>
<dbReference type="AlphaFoldDB" id="A0A8X6GQT7"/>
<sequence>ETKLRTDKGGLVLLLQLTKERHQC</sequence>
<dbReference type="EMBL" id="BMAO01021114">
    <property type="protein sequence ID" value="GFQ71934.1"/>
    <property type="molecule type" value="Genomic_DNA"/>
</dbReference>